<keyword evidence="1" id="KW-1133">Transmembrane helix</keyword>
<dbReference type="Proteomes" id="UP000184520">
    <property type="component" value="Unassembled WGS sequence"/>
</dbReference>
<dbReference type="STRING" id="634436.SAMN05216361_2276"/>
<evidence type="ECO:0000256" key="1">
    <source>
        <dbReference type="SAM" id="Phobius"/>
    </source>
</evidence>
<dbReference type="EMBL" id="FQWD01000003">
    <property type="protein sequence ID" value="SHG44687.1"/>
    <property type="molecule type" value="Genomic_DNA"/>
</dbReference>
<dbReference type="AlphaFoldDB" id="A0A1M5JVT9"/>
<organism evidence="2 3">
    <name type="scientific">Marisediminitalea aggregata</name>
    <dbReference type="NCBI Taxonomy" id="634436"/>
    <lineage>
        <taxon>Bacteria</taxon>
        <taxon>Pseudomonadati</taxon>
        <taxon>Pseudomonadota</taxon>
        <taxon>Gammaproteobacteria</taxon>
        <taxon>Alteromonadales</taxon>
        <taxon>Alteromonadaceae</taxon>
        <taxon>Marisediminitalea</taxon>
    </lineage>
</organism>
<feature type="transmembrane region" description="Helical" evidence="1">
    <location>
        <begin position="30"/>
        <end position="51"/>
    </location>
</feature>
<keyword evidence="1" id="KW-0472">Membrane</keyword>
<keyword evidence="3" id="KW-1185">Reference proteome</keyword>
<accession>A0A1M5JVT9</accession>
<keyword evidence="1" id="KW-0812">Transmembrane</keyword>
<dbReference type="SUPFAM" id="SSF55961">
    <property type="entry name" value="Bet v1-like"/>
    <property type="match status" value="1"/>
</dbReference>
<evidence type="ECO:0008006" key="4">
    <source>
        <dbReference type="Google" id="ProtNLM"/>
    </source>
</evidence>
<evidence type="ECO:0000313" key="2">
    <source>
        <dbReference type="EMBL" id="SHG44687.1"/>
    </source>
</evidence>
<dbReference type="RefSeq" id="WP_073322400.1">
    <property type="nucleotide sequence ID" value="NZ_FQWD01000003.1"/>
</dbReference>
<feature type="transmembrane region" description="Helical" evidence="1">
    <location>
        <begin position="71"/>
        <end position="88"/>
    </location>
</feature>
<gene>
    <name evidence="2" type="ORF">SAMN05216361_2276</name>
</gene>
<protein>
    <recommendedName>
        <fullName evidence="4">Polyketide cyclase / dehydrase and lipid transport</fullName>
    </recommendedName>
</protein>
<evidence type="ECO:0000313" key="3">
    <source>
        <dbReference type="Proteomes" id="UP000184520"/>
    </source>
</evidence>
<reference evidence="3" key="1">
    <citation type="submission" date="2016-11" db="EMBL/GenBank/DDBJ databases">
        <authorList>
            <person name="Varghese N."/>
            <person name="Submissions S."/>
        </authorList>
    </citation>
    <scope>NUCLEOTIDE SEQUENCE [LARGE SCALE GENOMIC DNA]</scope>
    <source>
        <strain evidence="3">CGMCC 1.8995</strain>
    </source>
</reference>
<sequence>MTLSPSHIGIVCGALYGLLFRVVWELDKLSHLNGLVTASFLFLVPFAIGYIRIYYELKQCQTISASRASTLAWQPVFVCMLVSVITLLEGSICVVLASPAFLFFASMGGLAARWIQLRQATKSDKPLLCTVLLPVLCTPIELTTLSSTYQYTVSDSVIIQATPDQVWQELGNVSDISKDELPLSFGQLIGIPRPLRASMSALENNAVRTSEWEKGVVFQEIITAWEPAERMAYRFDINPEQIPDTALDKHVKMGGELFSPLYGSYHLQLTPEGYTLLTLSTTLTDNTNLGGYSRFWGRVIFHDFHYMLLRLMKHRAEQHTVKSKSHGSAS</sequence>
<name>A0A1M5JVT9_9ALTE</name>
<dbReference type="OrthoDB" id="118637at2"/>
<feature type="transmembrane region" description="Helical" evidence="1">
    <location>
        <begin position="7"/>
        <end position="24"/>
    </location>
</feature>
<proteinExistence type="predicted"/>